<organism evidence="3 4">
    <name type="scientific">Microvenator marinus</name>
    <dbReference type="NCBI Taxonomy" id="2600177"/>
    <lineage>
        <taxon>Bacteria</taxon>
        <taxon>Deltaproteobacteria</taxon>
        <taxon>Bradymonadales</taxon>
        <taxon>Microvenatoraceae</taxon>
        <taxon>Microvenator</taxon>
    </lineage>
</organism>
<name>A0A5B8XUP0_9DELT</name>
<dbReference type="Proteomes" id="UP000321595">
    <property type="component" value="Chromosome"/>
</dbReference>
<dbReference type="RefSeq" id="WP_146958814.1">
    <property type="nucleotide sequence ID" value="NZ_CP042467.1"/>
</dbReference>
<dbReference type="KEGG" id="bbae:FRD01_07710"/>
<gene>
    <name evidence="3" type="ORF">FRD01_07710</name>
</gene>
<evidence type="ECO:0000259" key="2">
    <source>
        <dbReference type="Pfam" id="PF13084"/>
    </source>
</evidence>
<feature type="domain" description="DUF3943" evidence="2">
    <location>
        <begin position="80"/>
        <end position="184"/>
    </location>
</feature>
<reference evidence="3 4" key="1">
    <citation type="submission" date="2019-08" db="EMBL/GenBank/DDBJ databases">
        <authorList>
            <person name="Liang Q."/>
        </authorList>
    </citation>
    <scope>NUCLEOTIDE SEQUENCE [LARGE SCALE GENOMIC DNA]</scope>
    <source>
        <strain evidence="3 4">V1718</strain>
    </source>
</reference>
<evidence type="ECO:0000256" key="1">
    <source>
        <dbReference type="SAM" id="Phobius"/>
    </source>
</evidence>
<dbReference type="InterPro" id="IPR025079">
    <property type="entry name" value="DUF3943"/>
</dbReference>
<evidence type="ECO:0000313" key="3">
    <source>
        <dbReference type="EMBL" id="QED27129.1"/>
    </source>
</evidence>
<keyword evidence="4" id="KW-1185">Reference proteome</keyword>
<feature type="transmembrane region" description="Helical" evidence="1">
    <location>
        <begin position="40"/>
        <end position="61"/>
    </location>
</feature>
<proteinExistence type="predicted"/>
<sequence length="455" mass="51040">MSEIRARILVSVLVLFMGIGQSWAASPVHVDRELDVEDYVLPAGLIIFSNLVFWGWGRLVLDSDYSDVTPSTIARNFREGWEWDDDAFATNQLGHPYQGQLYFAAARASGHDFWVSGIYTFFGSLQWEYFMENELPSYNDLITTTFGGIAVGEALYRLSANLMEPDSSGGERIAREIGAGLLTPTHGLSRVINGEVNEHRERVEDWPSRGAIMVGPDLLRSDTSTISLRSLRFGLLVEYGELQQTSDFRPFDWFTLSSSLNLFEGKPQRGQIDILGLLARWKFDCGGTCVLGLNQHYAYIDTPIFKVGTSSVGASLMAEFEWQHFRLRTGAHADIIALGGFSSLTSADFALNYSLGPGGMVRAFGALRWMRNRDSGWFNHFELRAQNTRYFLRSLNGLDGNEYAGVTSGHLHVPIYGNLGLVFGIDVYDRQTIPDVGENIFSSYYTEQLFLLWKL</sequence>
<dbReference type="AlphaFoldDB" id="A0A5B8XUP0"/>
<dbReference type="Pfam" id="PF13084">
    <property type="entry name" value="DUF3943"/>
    <property type="match status" value="1"/>
</dbReference>
<keyword evidence="1" id="KW-0812">Transmembrane</keyword>
<evidence type="ECO:0000313" key="4">
    <source>
        <dbReference type="Proteomes" id="UP000321595"/>
    </source>
</evidence>
<keyword evidence="1" id="KW-0472">Membrane</keyword>
<dbReference type="EMBL" id="CP042467">
    <property type="protein sequence ID" value="QED27129.1"/>
    <property type="molecule type" value="Genomic_DNA"/>
</dbReference>
<protein>
    <submittedName>
        <fullName evidence="3">DUF3943 domain-containing protein</fullName>
    </submittedName>
</protein>
<dbReference type="OrthoDB" id="9808630at2"/>
<accession>A0A5B8XUP0</accession>
<keyword evidence="1" id="KW-1133">Transmembrane helix</keyword>